<comment type="caution">
    <text evidence="8">The sequence shown here is derived from an EMBL/GenBank/DDBJ whole genome shotgun (WGS) entry which is preliminary data.</text>
</comment>
<dbReference type="Pfam" id="PF00320">
    <property type="entry name" value="GATA"/>
    <property type="match status" value="1"/>
</dbReference>
<feature type="region of interest" description="Disordered" evidence="6">
    <location>
        <begin position="250"/>
        <end position="291"/>
    </location>
</feature>
<keyword evidence="9" id="KW-1185">Reference proteome</keyword>
<keyword evidence="2" id="KW-0479">Metal-binding</keyword>
<dbReference type="Proteomes" id="UP001497392">
    <property type="component" value="Unassembled WGS sequence"/>
</dbReference>
<reference evidence="8 9" key="1">
    <citation type="submission" date="2024-06" db="EMBL/GenBank/DDBJ databases">
        <authorList>
            <person name="Kraege A."/>
            <person name="Thomma B."/>
        </authorList>
    </citation>
    <scope>NUCLEOTIDE SEQUENCE [LARGE SCALE GENOMIC DNA]</scope>
</reference>
<sequence>MSDPVQTLFRGDSWNFPGLKEGQILRTISNMTYSDSHYTSDEDKLGEALRRGDFQDAPILAVERLDSLTPRLEMPLSLEAAACTLSMAGTGTLENPCKAQQAYRPAAICEAIKQSCAENSHAVFDMVVNAGGPLPARDIQQNFCLRSECSGAFADALNSIDFSAGGTLSPKLLQQQLGNLSHLFDDLDKASSDMSECPDTPLQLFPVTPTSDLLMQNHFNQCLPEAPTPPLTTPSRKLPYGRYGSQQMSLESLQNSPGSSLMGNSCSLRGAHSMPLPMHAQPSPQGPRLAPPVQMGERAMSLTLPPMLEPQMYLPPIRTTLKASDSPKPSPSRPSGIRKVQAGKPKVRRALKSEDSLSVSATDSEADSLLADSGAAKRKPGAKKGSTRRTRRMTCRNCGAHQTPQWRCGPEGPRTLCNACGVRYKKGLPLICTVPKGSLPPLPSAQEPTLPADPAAPMPMPVDSHLSADATAEGSSVTVPMAMHVECPAGPMLPSPAPAVPMAMAMAIEASPVVL</sequence>
<evidence type="ECO:0000259" key="7">
    <source>
        <dbReference type="PROSITE" id="PS50114"/>
    </source>
</evidence>
<evidence type="ECO:0000256" key="3">
    <source>
        <dbReference type="ARBA" id="ARBA00022771"/>
    </source>
</evidence>
<protein>
    <submittedName>
        <fullName evidence="8">G13458 protein</fullName>
    </submittedName>
</protein>
<dbReference type="PROSITE" id="PS50114">
    <property type="entry name" value="GATA_ZN_FINGER_2"/>
    <property type="match status" value="1"/>
</dbReference>
<feature type="region of interest" description="Disordered" evidence="6">
    <location>
        <begin position="320"/>
        <end position="390"/>
    </location>
</feature>
<dbReference type="InterPro" id="IPR000679">
    <property type="entry name" value="Znf_GATA"/>
</dbReference>
<evidence type="ECO:0000256" key="4">
    <source>
        <dbReference type="ARBA" id="ARBA00022833"/>
    </source>
</evidence>
<dbReference type="CDD" id="cd00202">
    <property type="entry name" value="ZnF_GATA"/>
    <property type="match status" value="1"/>
</dbReference>
<organism evidence="8 9">
    <name type="scientific">Coccomyxa viridis</name>
    <dbReference type="NCBI Taxonomy" id="1274662"/>
    <lineage>
        <taxon>Eukaryota</taxon>
        <taxon>Viridiplantae</taxon>
        <taxon>Chlorophyta</taxon>
        <taxon>core chlorophytes</taxon>
        <taxon>Trebouxiophyceae</taxon>
        <taxon>Trebouxiophyceae incertae sedis</taxon>
        <taxon>Coccomyxaceae</taxon>
        <taxon>Coccomyxa</taxon>
    </lineage>
</organism>
<evidence type="ECO:0000256" key="5">
    <source>
        <dbReference type="PROSITE-ProRule" id="PRU00094"/>
    </source>
</evidence>
<evidence type="ECO:0000313" key="9">
    <source>
        <dbReference type="Proteomes" id="UP001497392"/>
    </source>
</evidence>
<name>A0ABP1GCU3_9CHLO</name>
<accession>A0ABP1GCU3</accession>
<comment type="similarity">
    <text evidence="1">Belongs to the type IV zinc-finger family. Class A subfamily.</text>
</comment>
<dbReference type="SUPFAM" id="SSF57716">
    <property type="entry name" value="Glucocorticoid receptor-like (DNA-binding domain)"/>
    <property type="match status" value="1"/>
</dbReference>
<dbReference type="SMART" id="SM00401">
    <property type="entry name" value="ZnF_GATA"/>
    <property type="match status" value="1"/>
</dbReference>
<dbReference type="InterPro" id="IPR013088">
    <property type="entry name" value="Znf_NHR/GATA"/>
</dbReference>
<keyword evidence="4" id="KW-0862">Zinc</keyword>
<gene>
    <name evidence="8" type="primary">g13458</name>
    <name evidence="8" type="ORF">VP750_LOCUS11921</name>
</gene>
<dbReference type="EMBL" id="CAXHTA020000021">
    <property type="protein sequence ID" value="CAL5230015.1"/>
    <property type="molecule type" value="Genomic_DNA"/>
</dbReference>
<evidence type="ECO:0000256" key="2">
    <source>
        <dbReference type="ARBA" id="ARBA00022723"/>
    </source>
</evidence>
<keyword evidence="3 5" id="KW-0863">Zinc-finger</keyword>
<evidence type="ECO:0000256" key="1">
    <source>
        <dbReference type="ARBA" id="ARBA00005694"/>
    </source>
</evidence>
<feature type="domain" description="GATA-type" evidence="7">
    <location>
        <begin position="389"/>
        <end position="425"/>
    </location>
</feature>
<feature type="compositionally biased region" description="Basic residues" evidence="6">
    <location>
        <begin position="376"/>
        <end position="390"/>
    </location>
</feature>
<dbReference type="PANTHER" id="PTHR45658">
    <property type="entry name" value="GATA TRANSCRIPTION FACTOR"/>
    <property type="match status" value="1"/>
</dbReference>
<dbReference type="Gene3D" id="3.30.50.10">
    <property type="entry name" value="Erythroid Transcription Factor GATA-1, subunit A"/>
    <property type="match status" value="1"/>
</dbReference>
<proteinExistence type="inferred from homology"/>
<feature type="compositionally biased region" description="Polar residues" evidence="6">
    <location>
        <begin position="250"/>
        <end position="267"/>
    </location>
</feature>
<evidence type="ECO:0000256" key="6">
    <source>
        <dbReference type="SAM" id="MobiDB-lite"/>
    </source>
</evidence>
<dbReference type="InterPro" id="IPR051140">
    <property type="entry name" value="GATA_TF"/>
</dbReference>
<evidence type="ECO:0000313" key="8">
    <source>
        <dbReference type="EMBL" id="CAL5230015.1"/>
    </source>
</evidence>